<dbReference type="PANTHER" id="PTHR12829">
    <property type="entry name" value="N6-ADENOSINE-METHYLTRANSFERASE"/>
    <property type="match status" value="1"/>
</dbReference>
<keyword evidence="3" id="KW-0949">S-adenosyl-L-methionine</keyword>
<reference evidence="5 7" key="3">
    <citation type="submission" date="2019-07" db="EMBL/GenBank/DDBJ databases">
        <title>Whole genome shotgun sequence of Methylobacterium oxalidis NBRC 107715.</title>
        <authorList>
            <person name="Hosoyama A."/>
            <person name="Uohara A."/>
            <person name="Ohji S."/>
            <person name="Ichikawa N."/>
        </authorList>
    </citation>
    <scope>NUCLEOTIDE SEQUENCE [LARGE SCALE GENOMIC DNA]</scope>
    <source>
        <strain evidence="5 7">NBRC 107715</strain>
    </source>
</reference>
<dbReference type="Proteomes" id="UP001156856">
    <property type="component" value="Unassembled WGS sequence"/>
</dbReference>
<gene>
    <name evidence="6" type="ORF">GCM10007888_38600</name>
    <name evidence="5" type="ORF">MOX02_44760</name>
</gene>
<keyword evidence="8" id="KW-1185">Reference proteome</keyword>
<evidence type="ECO:0000256" key="1">
    <source>
        <dbReference type="ARBA" id="ARBA00022603"/>
    </source>
</evidence>
<dbReference type="EMBL" id="BJZU01000104">
    <property type="protein sequence ID" value="GEP06438.1"/>
    <property type="molecule type" value="Genomic_DNA"/>
</dbReference>
<dbReference type="InterPro" id="IPR029063">
    <property type="entry name" value="SAM-dependent_MTases_sf"/>
</dbReference>
<dbReference type="InterPro" id="IPR007757">
    <property type="entry name" value="MT-A70-like"/>
</dbReference>
<dbReference type="SUPFAM" id="SSF53335">
    <property type="entry name" value="S-adenosyl-L-methionine-dependent methyltransferases"/>
    <property type="match status" value="1"/>
</dbReference>
<dbReference type="AlphaFoldDB" id="A0A512J903"/>
<organism evidence="5 7">
    <name type="scientific">Methylobacterium oxalidis</name>
    <dbReference type="NCBI Taxonomy" id="944322"/>
    <lineage>
        <taxon>Bacteria</taxon>
        <taxon>Pseudomonadati</taxon>
        <taxon>Pseudomonadota</taxon>
        <taxon>Alphaproteobacteria</taxon>
        <taxon>Hyphomicrobiales</taxon>
        <taxon>Methylobacteriaceae</taxon>
        <taxon>Methylobacterium</taxon>
    </lineage>
</organism>
<dbReference type="Pfam" id="PF05063">
    <property type="entry name" value="MT-A70"/>
    <property type="match status" value="1"/>
</dbReference>
<dbReference type="OrthoDB" id="9800596at2"/>
<keyword evidence="2 5" id="KW-0808">Transferase</keyword>
<sequence length="194" mass="21246">MSEWPFGDLTPLSYDVLMVDPPWRFALRSARGEAKSPHAQYRCMTLTEIKALPVGHLARGDAILWLWATNPMLPQGLEVMAAWGFRFVTAGAWVKTTATGKLAFGTGYVLRSASEPFLIGKFGRPVTGKAVRSAMLSLAREHSRKPDDAYAAAEALAPRALRRADLFSRESRPGWAAWGDEAGRFDAPALKAAE</sequence>
<evidence type="ECO:0000256" key="3">
    <source>
        <dbReference type="ARBA" id="ARBA00022691"/>
    </source>
</evidence>
<dbReference type="GO" id="GO:0008168">
    <property type="term" value="F:methyltransferase activity"/>
    <property type="evidence" value="ECO:0007669"/>
    <property type="project" value="UniProtKB-KW"/>
</dbReference>
<evidence type="ECO:0000256" key="4">
    <source>
        <dbReference type="PROSITE-ProRule" id="PRU00489"/>
    </source>
</evidence>
<keyword evidence="1 5" id="KW-0489">Methyltransferase</keyword>
<comment type="caution">
    <text evidence="5">The sequence shown here is derived from an EMBL/GenBank/DDBJ whole genome shotgun (WGS) entry which is preliminary data.</text>
</comment>
<proteinExistence type="inferred from homology"/>
<evidence type="ECO:0000313" key="6">
    <source>
        <dbReference type="EMBL" id="GLS65478.1"/>
    </source>
</evidence>
<dbReference type="EMBL" id="BSPK01000072">
    <property type="protein sequence ID" value="GLS65478.1"/>
    <property type="molecule type" value="Genomic_DNA"/>
</dbReference>
<comment type="similarity">
    <text evidence="4">Belongs to the MT-A70-like family.</text>
</comment>
<name>A0A512J903_9HYPH</name>
<dbReference type="PANTHER" id="PTHR12829:SF7">
    <property type="entry name" value="N6-ADENOSINE-METHYLTRANSFERASE CATALYTIC SUBUNIT"/>
    <property type="match status" value="1"/>
</dbReference>
<evidence type="ECO:0000313" key="5">
    <source>
        <dbReference type="EMBL" id="GEP06438.1"/>
    </source>
</evidence>
<dbReference type="GO" id="GO:0032259">
    <property type="term" value="P:methylation"/>
    <property type="evidence" value="ECO:0007669"/>
    <property type="project" value="UniProtKB-KW"/>
</dbReference>
<reference evidence="6" key="1">
    <citation type="journal article" date="2014" name="Int. J. Syst. Evol. Microbiol.">
        <title>Complete genome of a new Firmicutes species belonging to the dominant human colonic microbiota ('Ruminococcus bicirculans') reveals two chromosomes and a selective capacity to utilize plant glucans.</title>
        <authorList>
            <consortium name="NISC Comparative Sequencing Program"/>
            <person name="Wegmann U."/>
            <person name="Louis P."/>
            <person name="Goesmann A."/>
            <person name="Henrissat B."/>
            <person name="Duncan S.H."/>
            <person name="Flint H.J."/>
        </authorList>
    </citation>
    <scope>NUCLEOTIDE SEQUENCE</scope>
    <source>
        <strain evidence="6">NBRC 107715</strain>
    </source>
</reference>
<evidence type="ECO:0000256" key="2">
    <source>
        <dbReference type="ARBA" id="ARBA00022679"/>
    </source>
</evidence>
<protein>
    <submittedName>
        <fullName evidence="5">DNA methyltransferase</fullName>
    </submittedName>
</protein>
<evidence type="ECO:0000313" key="8">
    <source>
        <dbReference type="Proteomes" id="UP001156856"/>
    </source>
</evidence>
<dbReference type="PROSITE" id="PS51143">
    <property type="entry name" value="MT_A70"/>
    <property type="match status" value="1"/>
</dbReference>
<reference evidence="8" key="2">
    <citation type="journal article" date="2019" name="Int. J. Syst. Evol. Microbiol.">
        <title>The Global Catalogue of Microorganisms (GCM) 10K type strain sequencing project: providing services to taxonomists for standard genome sequencing and annotation.</title>
        <authorList>
            <consortium name="The Broad Institute Genomics Platform"/>
            <consortium name="The Broad Institute Genome Sequencing Center for Infectious Disease"/>
            <person name="Wu L."/>
            <person name="Ma J."/>
        </authorList>
    </citation>
    <scope>NUCLEOTIDE SEQUENCE [LARGE SCALE GENOMIC DNA]</scope>
    <source>
        <strain evidence="8">NBRC 107715</strain>
    </source>
</reference>
<evidence type="ECO:0000313" key="7">
    <source>
        <dbReference type="Proteomes" id="UP000321960"/>
    </source>
</evidence>
<reference evidence="6" key="4">
    <citation type="submission" date="2023-01" db="EMBL/GenBank/DDBJ databases">
        <title>Draft genome sequence of Methylobacterium oxalidis strain NBRC 107715.</title>
        <authorList>
            <person name="Sun Q."/>
            <person name="Mori K."/>
        </authorList>
    </citation>
    <scope>NUCLEOTIDE SEQUENCE</scope>
    <source>
        <strain evidence="6">NBRC 107715</strain>
    </source>
</reference>
<dbReference type="Proteomes" id="UP000321960">
    <property type="component" value="Unassembled WGS sequence"/>
</dbReference>
<accession>A0A512J903</accession>